<keyword evidence="3" id="KW-0067">ATP-binding</keyword>
<dbReference type="GO" id="GO:0006281">
    <property type="term" value="P:DNA repair"/>
    <property type="evidence" value="ECO:0007669"/>
    <property type="project" value="TreeGrafter"/>
</dbReference>
<dbReference type="Proteomes" id="UP000887574">
    <property type="component" value="Unplaced"/>
</dbReference>
<dbReference type="WBParaSite" id="jg15642">
    <property type="protein sequence ID" value="jg15642"/>
    <property type="gene ID" value="jg15642"/>
</dbReference>
<keyword evidence="5" id="KW-1185">Reference proteome</keyword>
<sequence>MQDNMGKGSYRSSEGKRLRVHIFHGPKNKREISAKRLSQYDMVITTYQTVSSELSEKFKIDEDFAALDSSTNSPFQKKVRNGGDIPAKKYVVSITSGSVLTKVIWERIILDEAHQIKNRLSLVSKSCCKLNAGARWCLTGIIFVLRYTTNYGFVFTHSISKVTPFGEEKVWKESIMSASKSNADRLNCLVKGLLLRRTKNQICEVTNKPIVDLKPRLYELIELTLQEPEDRCYQVMFDASRQKVRDLLKNQEDVANYGFLDQNKKNKQVERVKNPF</sequence>
<reference evidence="6" key="1">
    <citation type="submission" date="2022-11" db="UniProtKB">
        <authorList>
            <consortium name="WormBaseParasite"/>
        </authorList>
    </citation>
    <scope>IDENTIFICATION</scope>
</reference>
<dbReference type="PANTHER" id="PTHR45626">
    <property type="entry name" value="TRANSCRIPTION TERMINATION FACTOR 2-RELATED"/>
    <property type="match status" value="1"/>
</dbReference>
<dbReference type="GO" id="GO:0005524">
    <property type="term" value="F:ATP binding"/>
    <property type="evidence" value="ECO:0007669"/>
    <property type="project" value="UniProtKB-KW"/>
</dbReference>
<dbReference type="InterPro" id="IPR000330">
    <property type="entry name" value="SNF2_N"/>
</dbReference>
<dbReference type="InterPro" id="IPR038718">
    <property type="entry name" value="SNF2-like_sf"/>
</dbReference>
<accession>A0A915D5P0</accession>
<dbReference type="PANTHER" id="PTHR45626:SF50">
    <property type="entry name" value="TRANSCRIPTION TERMINATION FACTOR 2"/>
    <property type="match status" value="1"/>
</dbReference>
<protein>
    <submittedName>
        <fullName evidence="6">SNF2 N-terminal domain-containing protein</fullName>
    </submittedName>
</protein>
<dbReference type="Pfam" id="PF00176">
    <property type="entry name" value="SNF2-rel_dom"/>
    <property type="match status" value="1"/>
</dbReference>
<evidence type="ECO:0000313" key="6">
    <source>
        <dbReference type="WBParaSite" id="jg15642"/>
    </source>
</evidence>
<keyword evidence="1" id="KW-0547">Nucleotide-binding</keyword>
<evidence type="ECO:0000256" key="2">
    <source>
        <dbReference type="ARBA" id="ARBA00022801"/>
    </source>
</evidence>
<dbReference type="SUPFAM" id="SSF52540">
    <property type="entry name" value="P-loop containing nucleoside triphosphate hydrolases"/>
    <property type="match status" value="1"/>
</dbReference>
<evidence type="ECO:0000256" key="1">
    <source>
        <dbReference type="ARBA" id="ARBA00022741"/>
    </source>
</evidence>
<evidence type="ECO:0000256" key="3">
    <source>
        <dbReference type="ARBA" id="ARBA00022840"/>
    </source>
</evidence>
<keyword evidence="2" id="KW-0378">Hydrolase</keyword>
<dbReference type="InterPro" id="IPR027417">
    <property type="entry name" value="P-loop_NTPase"/>
</dbReference>
<dbReference type="GO" id="GO:0008094">
    <property type="term" value="F:ATP-dependent activity, acting on DNA"/>
    <property type="evidence" value="ECO:0007669"/>
    <property type="project" value="TreeGrafter"/>
</dbReference>
<proteinExistence type="predicted"/>
<dbReference type="InterPro" id="IPR050628">
    <property type="entry name" value="SNF2_RAD54_helicase_TF"/>
</dbReference>
<dbReference type="AlphaFoldDB" id="A0A915D5P0"/>
<organism evidence="5 6">
    <name type="scientific">Ditylenchus dipsaci</name>
    <dbReference type="NCBI Taxonomy" id="166011"/>
    <lineage>
        <taxon>Eukaryota</taxon>
        <taxon>Metazoa</taxon>
        <taxon>Ecdysozoa</taxon>
        <taxon>Nematoda</taxon>
        <taxon>Chromadorea</taxon>
        <taxon>Rhabditida</taxon>
        <taxon>Tylenchina</taxon>
        <taxon>Tylenchomorpha</taxon>
        <taxon>Sphaerularioidea</taxon>
        <taxon>Anguinidae</taxon>
        <taxon>Anguininae</taxon>
        <taxon>Ditylenchus</taxon>
    </lineage>
</organism>
<dbReference type="GO" id="GO:0016787">
    <property type="term" value="F:hydrolase activity"/>
    <property type="evidence" value="ECO:0007669"/>
    <property type="project" value="UniProtKB-KW"/>
</dbReference>
<dbReference type="GO" id="GO:0005634">
    <property type="term" value="C:nucleus"/>
    <property type="evidence" value="ECO:0007669"/>
    <property type="project" value="TreeGrafter"/>
</dbReference>
<name>A0A915D5P0_9BILA</name>
<dbReference type="Gene3D" id="3.40.50.10810">
    <property type="entry name" value="Tandem AAA-ATPase domain"/>
    <property type="match status" value="1"/>
</dbReference>
<feature type="domain" description="SNF2 N-terminal" evidence="4">
    <location>
        <begin position="16"/>
        <end position="251"/>
    </location>
</feature>
<evidence type="ECO:0000313" key="5">
    <source>
        <dbReference type="Proteomes" id="UP000887574"/>
    </source>
</evidence>
<evidence type="ECO:0000259" key="4">
    <source>
        <dbReference type="Pfam" id="PF00176"/>
    </source>
</evidence>